<evidence type="ECO:0000256" key="12">
    <source>
        <dbReference type="ARBA" id="ARBA00023136"/>
    </source>
</evidence>
<keyword evidence="7" id="KW-0547">Nucleotide-binding</keyword>
<evidence type="ECO:0000256" key="8">
    <source>
        <dbReference type="ARBA" id="ARBA00022777"/>
    </source>
</evidence>
<feature type="domain" description="PAS" evidence="14">
    <location>
        <begin position="24"/>
        <end position="90"/>
    </location>
</feature>
<dbReference type="SUPFAM" id="SSF55785">
    <property type="entry name" value="PYP-like sensor domain (PAS domain)"/>
    <property type="match status" value="2"/>
</dbReference>
<name>A0A4V2DC54_9SPHI</name>
<protein>
    <recommendedName>
        <fullName evidence="3">histidine kinase</fullName>
        <ecNumber evidence="3">2.7.13.3</ecNumber>
    </recommendedName>
</protein>
<dbReference type="SUPFAM" id="SSF47384">
    <property type="entry name" value="Homodimeric domain of signal transducing histidine kinase"/>
    <property type="match status" value="1"/>
</dbReference>
<dbReference type="SMART" id="SM00086">
    <property type="entry name" value="PAC"/>
    <property type="match status" value="1"/>
</dbReference>
<dbReference type="Pfam" id="PF02518">
    <property type="entry name" value="HATPase_c"/>
    <property type="match status" value="1"/>
</dbReference>
<dbReference type="Gene3D" id="3.30.565.10">
    <property type="entry name" value="Histidine kinase-like ATPase, C-terminal domain"/>
    <property type="match status" value="1"/>
</dbReference>
<dbReference type="PROSITE" id="PS50112">
    <property type="entry name" value="PAS"/>
    <property type="match status" value="2"/>
</dbReference>
<organism evidence="16 17">
    <name type="scientific">Sphingobacterium corticibacterium</name>
    <dbReference type="NCBI Taxonomy" id="2484746"/>
    <lineage>
        <taxon>Bacteria</taxon>
        <taxon>Pseudomonadati</taxon>
        <taxon>Bacteroidota</taxon>
        <taxon>Sphingobacteriia</taxon>
        <taxon>Sphingobacteriales</taxon>
        <taxon>Sphingobacteriaceae</taxon>
        <taxon>Sphingobacterium</taxon>
    </lineage>
</organism>
<dbReference type="InterPro" id="IPR000700">
    <property type="entry name" value="PAS-assoc_C"/>
</dbReference>
<dbReference type="GO" id="GO:0007234">
    <property type="term" value="P:osmosensory signaling via phosphorelay pathway"/>
    <property type="evidence" value="ECO:0007669"/>
    <property type="project" value="TreeGrafter"/>
</dbReference>
<keyword evidence="17" id="KW-1185">Reference proteome</keyword>
<evidence type="ECO:0000259" key="14">
    <source>
        <dbReference type="PROSITE" id="PS50112"/>
    </source>
</evidence>
<dbReference type="InterPro" id="IPR001610">
    <property type="entry name" value="PAC"/>
</dbReference>
<dbReference type="SUPFAM" id="SSF55874">
    <property type="entry name" value="ATPase domain of HSP90 chaperone/DNA topoisomerase II/histidine kinase"/>
    <property type="match status" value="1"/>
</dbReference>
<keyword evidence="8" id="KW-0418">Kinase</keyword>
<dbReference type="InterPro" id="IPR000014">
    <property type="entry name" value="PAS"/>
</dbReference>
<dbReference type="FunFam" id="1.10.287.130:FF:000001">
    <property type="entry name" value="Two-component sensor histidine kinase"/>
    <property type="match status" value="1"/>
</dbReference>
<dbReference type="Pfam" id="PF13426">
    <property type="entry name" value="PAS_9"/>
    <property type="match status" value="1"/>
</dbReference>
<evidence type="ECO:0000256" key="2">
    <source>
        <dbReference type="ARBA" id="ARBA00004141"/>
    </source>
</evidence>
<feature type="domain" description="Histidine kinase" evidence="13">
    <location>
        <begin position="295"/>
        <end position="509"/>
    </location>
</feature>
<dbReference type="GO" id="GO:0000156">
    <property type="term" value="F:phosphorelay response regulator activity"/>
    <property type="evidence" value="ECO:0007669"/>
    <property type="project" value="TreeGrafter"/>
</dbReference>
<dbReference type="EMBL" id="SGIT01000002">
    <property type="protein sequence ID" value="RZF60298.1"/>
    <property type="molecule type" value="Genomic_DNA"/>
</dbReference>
<evidence type="ECO:0000256" key="10">
    <source>
        <dbReference type="ARBA" id="ARBA00022989"/>
    </source>
</evidence>
<dbReference type="InterPro" id="IPR036890">
    <property type="entry name" value="HATPase_C_sf"/>
</dbReference>
<evidence type="ECO:0000256" key="6">
    <source>
        <dbReference type="ARBA" id="ARBA00022692"/>
    </source>
</evidence>
<dbReference type="InterPro" id="IPR003661">
    <property type="entry name" value="HisK_dim/P_dom"/>
</dbReference>
<dbReference type="Pfam" id="PF08448">
    <property type="entry name" value="PAS_4"/>
    <property type="match status" value="1"/>
</dbReference>
<evidence type="ECO:0000256" key="5">
    <source>
        <dbReference type="ARBA" id="ARBA00022679"/>
    </source>
</evidence>
<feature type="domain" description="PAS" evidence="14">
    <location>
        <begin position="164"/>
        <end position="212"/>
    </location>
</feature>
<keyword evidence="9" id="KW-0067">ATP-binding</keyword>
<comment type="caution">
    <text evidence="16">The sequence shown here is derived from an EMBL/GenBank/DDBJ whole genome shotgun (WGS) entry which is preliminary data.</text>
</comment>
<accession>A0A4V2DC54</accession>
<keyword evidence="10" id="KW-1133">Transmembrane helix</keyword>
<dbReference type="SMART" id="SM00091">
    <property type="entry name" value="PAS"/>
    <property type="match status" value="2"/>
</dbReference>
<keyword evidence="6" id="KW-0812">Transmembrane</keyword>
<feature type="domain" description="PAC" evidence="15">
    <location>
        <begin position="93"/>
        <end position="145"/>
    </location>
</feature>
<dbReference type="PANTHER" id="PTHR42878:SF7">
    <property type="entry name" value="SENSOR HISTIDINE KINASE GLRK"/>
    <property type="match status" value="1"/>
</dbReference>
<dbReference type="InterPro" id="IPR004358">
    <property type="entry name" value="Sig_transdc_His_kin-like_C"/>
</dbReference>
<dbReference type="PANTHER" id="PTHR42878">
    <property type="entry name" value="TWO-COMPONENT HISTIDINE KINASE"/>
    <property type="match status" value="1"/>
</dbReference>
<dbReference type="InterPro" id="IPR036097">
    <property type="entry name" value="HisK_dim/P_sf"/>
</dbReference>
<proteinExistence type="predicted"/>
<dbReference type="Proteomes" id="UP000292855">
    <property type="component" value="Unassembled WGS sequence"/>
</dbReference>
<dbReference type="SMART" id="SM00388">
    <property type="entry name" value="HisKA"/>
    <property type="match status" value="1"/>
</dbReference>
<keyword evidence="4" id="KW-0597">Phosphoprotein</keyword>
<evidence type="ECO:0000313" key="16">
    <source>
        <dbReference type="EMBL" id="RZF60298.1"/>
    </source>
</evidence>
<dbReference type="AlphaFoldDB" id="A0A4V2DC54"/>
<evidence type="ECO:0000256" key="3">
    <source>
        <dbReference type="ARBA" id="ARBA00012438"/>
    </source>
</evidence>
<dbReference type="PROSITE" id="PS50113">
    <property type="entry name" value="PAC"/>
    <property type="match status" value="1"/>
</dbReference>
<keyword evidence="11" id="KW-0902">Two-component regulatory system</keyword>
<dbReference type="OrthoDB" id="9813151at2"/>
<dbReference type="FunFam" id="3.30.565.10:FF:000006">
    <property type="entry name" value="Sensor histidine kinase WalK"/>
    <property type="match status" value="1"/>
</dbReference>
<evidence type="ECO:0000256" key="4">
    <source>
        <dbReference type="ARBA" id="ARBA00022553"/>
    </source>
</evidence>
<dbReference type="InterPro" id="IPR005467">
    <property type="entry name" value="His_kinase_dom"/>
</dbReference>
<evidence type="ECO:0000256" key="11">
    <source>
        <dbReference type="ARBA" id="ARBA00023012"/>
    </source>
</evidence>
<keyword evidence="12" id="KW-0472">Membrane</keyword>
<evidence type="ECO:0000259" key="15">
    <source>
        <dbReference type="PROSITE" id="PS50113"/>
    </source>
</evidence>
<evidence type="ECO:0000259" key="13">
    <source>
        <dbReference type="PROSITE" id="PS50109"/>
    </source>
</evidence>
<reference evidence="16 17" key="1">
    <citation type="submission" date="2019-02" db="EMBL/GenBank/DDBJ databases">
        <authorList>
            <person name="Li Y."/>
        </authorList>
    </citation>
    <scope>NUCLEOTIDE SEQUENCE [LARGE SCALE GENOMIC DNA]</scope>
    <source>
        <strain evidence="16 17">30C10-4-7</strain>
    </source>
</reference>
<dbReference type="EC" id="2.7.13.3" evidence="3"/>
<dbReference type="GO" id="GO:0030295">
    <property type="term" value="F:protein kinase activator activity"/>
    <property type="evidence" value="ECO:0007669"/>
    <property type="project" value="TreeGrafter"/>
</dbReference>
<dbReference type="GO" id="GO:0005524">
    <property type="term" value="F:ATP binding"/>
    <property type="evidence" value="ECO:0007669"/>
    <property type="project" value="UniProtKB-KW"/>
</dbReference>
<dbReference type="Gene3D" id="3.30.450.20">
    <property type="entry name" value="PAS domain"/>
    <property type="match status" value="2"/>
</dbReference>
<dbReference type="NCBIfam" id="TIGR00229">
    <property type="entry name" value="sensory_box"/>
    <property type="match status" value="1"/>
</dbReference>
<dbReference type="InterPro" id="IPR003594">
    <property type="entry name" value="HATPase_dom"/>
</dbReference>
<dbReference type="Pfam" id="PF00512">
    <property type="entry name" value="HisKA"/>
    <property type="match status" value="1"/>
</dbReference>
<gene>
    <name evidence="16" type="ORF">EWE74_14420</name>
</gene>
<dbReference type="InterPro" id="IPR035965">
    <property type="entry name" value="PAS-like_dom_sf"/>
</dbReference>
<comment type="catalytic activity">
    <reaction evidence="1">
        <text>ATP + protein L-histidine = ADP + protein N-phospho-L-histidine.</text>
        <dbReference type="EC" id="2.7.13.3"/>
    </reaction>
</comment>
<evidence type="ECO:0000256" key="1">
    <source>
        <dbReference type="ARBA" id="ARBA00000085"/>
    </source>
</evidence>
<dbReference type="PROSITE" id="PS50109">
    <property type="entry name" value="HIS_KIN"/>
    <property type="match status" value="1"/>
</dbReference>
<dbReference type="InterPro" id="IPR013656">
    <property type="entry name" value="PAS_4"/>
</dbReference>
<sequence>MLQNDKQNNNTRHNNEIAPLIYAALDASSAGIIITDNRLPDNPIIYNNKAFERITGYTSDEIIGHNCRFLQAGERKQETREAIREAIDNGIGITVEIRNYKKDGDLFWNELSISPLKNDDGEITHFIGVQNDISLRKNAEEKLMFERLQVEKKINERTENLRLNEEYFNSIIQTIRESLVVLDPDLNVLTVNESFLRTFKVTPSDTVGKQLFDLGNRQWDIDGLRILLETILPTNNPVLDFEVEHDFPHIGKKTMLLNAHRIELEGDYKDRILLAIEDVTDRRSIEKRKDDFLSIASHELKTPLTAIKGYIQLIRRLMPDDNKKLNDVVQKSVSQIERLDKLIVELLDVSKIQSGNLDIHHKNFDFDQMVRDTIEHVQFNSDDHTISLKGSTGVVYNGDETHLSQVVGNLVSNAIKYSPSQKQVHVYLSRLKGHIKFSITDSGVGIEQKDQKKVFDRFYRVGAVKEKFAGMGMGLYICEQIIKQHQGMIWVESELGEGSTFSFTLPIKEQQ</sequence>
<dbReference type="SMART" id="SM00387">
    <property type="entry name" value="HATPase_c"/>
    <property type="match status" value="1"/>
</dbReference>
<evidence type="ECO:0000256" key="7">
    <source>
        <dbReference type="ARBA" id="ARBA00022741"/>
    </source>
</evidence>
<dbReference type="Gene3D" id="1.10.287.130">
    <property type="match status" value="1"/>
</dbReference>
<keyword evidence="5" id="KW-0808">Transferase</keyword>
<dbReference type="GO" id="GO:0000155">
    <property type="term" value="F:phosphorelay sensor kinase activity"/>
    <property type="evidence" value="ECO:0007669"/>
    <property type="project" value="InterPro"/>
</dbReference>
<dbReference type="InterPro" id="IPR050351">
    <property type="entry name" value="BphY/WalK/GraS-like"/>
</dbReference>
<dbReference type="PRINTS" id="PR00344">
    <property type="entry name" value="BCTRLSENSOR"/>
</dbReference>
<dbReference type="GO" id="GO:0016020">
    <property type="term" value="C:membrane"/>
    <property type="evidence" value="ECO:0007669"/>
    <property type="project" value="UniProtKB-SubCell"/>
</dbReference>
<dbReference type="RefSeq" id="WP_130142214.1">
    <property type="nucleotide sequence ID" value="NZ_SGIT01000002.1"/>
</dbReference>
<dbReference type="CDD" id="cd00082">
    <property type="entry name" value="HisKA"/>
    <property type="match status" value="1"/>
</dbReference>
<dbReference type="CDD" id="cd00130">
    <property type="entry name" value="PAS"/>
    <property type="match status" value="2"/>
</dbReference>
<comment type="subcellular location">
    <subcellularLocation>
        <location evidence="2">Membrane</location>
        <topology evidence="2">Multi-pass membrane protein</topology>
    </subcellularLocation>
</comment>
<evidence type="ECO:0000256" key="9">
    <source>
        <dbReference type="ARBA" id="ARBA00022840"/>
    </source>
</evidence>
<evidence type="ECO:0000313" key="17">
    <source>
        <dbReference type="Proteomes" id="UP000292855"/>
    </source>
</evidence>